<dbReference type="GO" id="GO:0004065">
    <property type="term" value="F:arylsulfatase activity"/>
    <property type="evidence" value="ECO:0007669"/>
    <property type="project" value="TreeGrafter"/>
</dbReference>
<dbReference type="AlphaFoldDB" id="A0A382BCT0"/>
<reference evidence="6" key="1">
    <citation type="submission" date="2018-05" db="EMBL/GenBank/DDBJ databases">
        <authorList>
            <person name="Lanie J.A."/>
            <person name="Ng W.-L."/>
            <person name="Kazmierczak K.M."/>
            <person name="Andrzejewski T.M."/>
            <person name="Davidsen T.M."/>
            <person name="Wayne K.J."/>
            <person name="Tettelin H."/>
            <person name="Glass J.I."/>
            <person name="Rusch D."/>
            <person name="Podicherti R."/>
            <person name="Tsui H.-C.T."/>
            <person name="Winkler M.E."/>
        </authorList>
    </citation>
    <scope>NUCLEOTIDE SEQUENCE</scope>
</reference>
<dbReference type="EMBL" id="UINC01029008">
    <property type="protein sequence ID" value="SVB11017.1"/>
    <property type="molecule type" value="Genomic_DNA"/>
</dbReference>
<dbReference type="InterPro" id="IPR050738">
    <property type="entry name" value="Sulfatase"/>
</dbReference>
<organism evidence="6">
    <name type="scientific">marine metagenome</name>
    <dbReference type="NCBI Taxonomy" id="408172"/>
    <lineage>
        <taxon>unclassified sequences</taxon>
        <taxon>metagenomes</taxon>
        <taxon>ecological metagenomes</taxon>
    </lineage>
</organism>
<comment type="similarity">
    <text evidence="1">Belongs to the sulfatase family.</text>
</comment>
<dbReference type="InterPro" id="IPR024607">
    <property type="entry name" value="Sulfatase_CS"/>
</dbReference>
<evidence type="ECO:0000256" key="4">
    <source>
        <dbReference type="ARBA" id="ARBA00022837"/>
    </source>
</evidence>
<dbReference type="PANTHER" id="PTHR42693">
    <property type="entry name" value="ARYLSULFATASE FAMILY MEMBER"/>
    <property type="match status" value="1"/>
</dbReference>
<dbReference type="Pfam" id="PF00884">
    <property type="entry name" value="Sulfatase"/>
    <property type="match status" value="1"/>
</dbReference>
<feature type="domain" description="Sulfatase N-terminal" evidence="5">
    <location>
        <begin position="39"/>
        <end position="344"/>
    </location>
</feature>
<dbReference type="InterPro" id="IPR017850">
    <property type="entry name" value="Alkaline_phosphatase_core_sf"/>
</dbReference>
<evidence type="ECO:0000256" key="2">
    <source>
        <dbReference type="ARBA" id="ARBA00022723"/>
    </source>
</evidence>
<dbReference type="GO" id="GO:0046872">
    <property type="term" value="F:metal ion binding"/>
    <property type="evidence" value="ECO:0007669"/>
    <property type="project" value="UniProtKB-KW"/>
</dbReference>
<dbReference type="Gene3D" id="3.40.720.10">
    <property type="entry name" value="Alkaline Phosphatase, subunit A"/>
    <property type="match status" value="1"/>
</dbReference>
<dbReference type="PROSITE" id="PS51257">
    <property type="entry name" value="PROKAR_LIPOPROTEIN"/>
    <property type="match status" value="1"/>
</dbReference>
<protein>
    <recommendedName>
        <fullName evidence="5">Sulfatase N-terminal domain-containing protein</fullName>
    </recommendedName>
</protein>
<dbReference type="SUPFAM" id="SSF53649">
    <property type="entry name" value="Alkaline phosphatase-like"/>
    <property type="match status" value="1"/>
</dbReference>
<evidence type="ECO:0000256" key="1">
    <source>
        <dbReference type="ARBA" id="ARBA00008779"/>
    </source>
</evidence>
<dbReference type="Gene3D" id="3.30.1120.10">
    <property type="match status" value="1"/>
</dbReference>
<dbReference type="PANTHER" id="PTHR42693:SF33">
    <property type="entry name" value="ARYLSULFATASE"/>
    <property type="match status" value="1"/>
</dbReference>
<dbReference type="InterPro" id="IPR000917">
    <property type="entry name" value="Sulfatase_N"/>
</dbReference>
<evidence type="ECO:0000313" key="6">
    <source>
        <dbReference type="EMBL" id="SVB11017.1"/>
    </source>
</evidence>
<evidence type="ECO:0000256" key="3">
    <source>
        <dbReference type="ARBA" id="ARBA00022801"/>
    </source>
</evidence>
<proteinExistence type="inferred from homology"/>
<accession>A0A382BCT0</accession>
<name>A0A382BCT0_9ZZZZ</name>
<evidence type="ECO:0000259" key="5">
    <source>
        <dbReference type="Pfam" id="PF00884"/>
    </source>
</evidence>
<keyword evidence="4" id="KW-0106">Calcium</keyword>
<sequence>MDKSIRLLNLLICISLFFLACSKGYNDVKEITLNSTKTNILLIIADDFGLDACPNYDVGTIKPNMPHLQEMINKGITFDNFWAFPICSPTRASILTGKYGVNTGVLNATNNSTIGNDEKTLQSYLDEHLGKVYNHSIIGKWHLSNNEPNRPTEMGIDYYAGLLSGGVNNYNQWNLVENGVSDPSTDYITTKITDLAINWINDQDNNWFCWLAYTSPHIPFHLPPNYMHSQNNLPGDQASIDANPLAYYMAMVESMDFEIGRLLDNIPQDELENTIIIFLGDNGTIGQVIQSPYVSNRSKGSLYQGGISVPLVVSGKGVSRKGTRDQNLINSSDLFTTVAQIAGIDVNEYENSKSFFPLLTQETTNNRNYNYSEVLNDVPIKSGYTIRDNTYKLFVLDNGDERFYNLIEDPYEQNNIINNLSAYEESVYNNLKTEVSIIRE</sequence>
<keyword evidence="3" id="KW-0378">Hydrolase</keyword>
<dbReference type="PROSITE" id="PS00523">
    <property type="entry name" value="SULFATASE_1"/>
    <property type="match status" value="1"/>
</dbReference>
<keyword evidence="2" id="KW-0479">Metal-binding</keyword>
<gene>
    <name evidence="6" type="ORF">METZ01_LOCUS163871</name>
</gene>